<dbReference type="SUPFAM" id="SSF55961">
    <property type="entry name" value="Bet v1-like"/>
    <property type="match status" value="1"/>
</dbReference>
<dbReference type="OrthoDB" id="9793552at2"/>
<dbReference type="CDD" id="cd07820">
    <property type="entry name" value="SRPBCC_3"/>
    <property type="match status" value="1"/>
</dbReference>
<reference evidence="1 2" key="1">
    <citation type="submission" date="2016-07" db="EMBL/GenBank/DDBJ databases">
        <title>Genome of Pelobium manganitolerans.</title>
        <authorList>
            <person name="Wu S."/>
            <person name="Wang G."/>
        </authorList>
    </citation>
    <scope>NUCLEOTIDE SEQUENCE [LARGE SCALE GENOMIC DNA]</scope>
    <source>
        <strain evidence="1 2">YS-25</strain>
    </source>
</reference>
<dbReference type="Proteomes" id="UP000283433">
    <property type="component" value="Unassembled WGS sequence"/>
</dbReference>
<dbReference type="InterPro" id="IPR023393">
    <property type="entry name" value="START-like_dom_sf"/>
</dbReference>
<keyword evidence="2" id="KW-1185">Reference proteome</keyword>
<evidence type="ECO:0000313" key="2">
    <source>
        <dbReference type="Proteomes" id="UP000283433"/>
    </source>
</evidence>
<proteinExistence type="predicted"/>
<accession>A0A419S5X8</accession>
<dbReference type="AlphaFoldDB" id="A0A419S5X8"/>
<dbReference type="EMBL" id="MBTA01000023">
    <property type="protein sequence ID" value="RKD16116.1"/>
    <property type="molecule type" value="Genomic_DNA"/>
</dbReference>
<gene>
    <name evidence="1" type="ORF">BCY91_04300</name>
</gene>
<dbReference type="Gene3D" id="3.30.530.20">
    <property type="match status" value="1"/>
</dbReference>
<name>A0A419S5X8_9SPHI</name>
<protein>
    <recommendedName>
        <fullName evidence="3">Cell division inhibitor</fullName>
    </recommendedName>
</protein>
<comment type="caution">
    <text evidence="1">The sequence shown here is derived from an EMBL/GenBank/DDBJ whole genome shotgun (WGS) entry which is preliminary data.</text>
</comment>
<dbReference type="RefSeq" id="WP_120181612.1">
    <property type="nucleotide sequence ID" value="NZ_MBTA01000023.1"/>
</dbReference>
<organism evidence="1 2">
    <name type="scientific">Pelobium manganitolerans</name>
    <dbReference type="NCBI Taxonomy" id="1842495"/>
    <lineage>
        <taxon>Bacteria</taxon>
        <taxon>Pseudomonadati</taxon>
        <taxon>Bacteroidota</taxon>
        <taxon>Sphingobacteriia</taxon>
        <taxon>Sphingobacteriales</taxon>
        <taxon>Sphingobacteriaceae</taxon>
        <taxon>Pelobium</taxon>
    </lineage>
</organism>
<sequence>MRVYHLNCQQLLPISLNEAWDFFSSPLNLARITPRSMNFTVTSDFSDSTKMYEGMIITYKVSPLFGIKLNWMTEITTVCDKQYFIDEQRFGPFKFWHHEHHFKETKDGVLMRDELTYGMPFGVLGTAINALVVGKQVRDIFTYREQAVTKLFGKP</sequence>
<evidence type="ECO:0000313" key="1">
    <source>
        <dbReference type="EMBL" id="RKD16116.1"/>
    </source>
</evidence>
<evidence type="ECO:0008006" key="3">
    <source>
        <dbReference type="Google" id="ProtNLM"/>
    </source>
</evidence>